<dbReference type="InterPro" id="IPR036625">
    <property type="entry name" value="E3-bd_dom_sf"/>
</dbReference>
<dbReference type="Proteomes" id="UP000008221">
    <property type="component" value="Chromosome"/>
</dbReference>
<sequence length="114" mass="12874">MAQRWQVAVVDDRTGEPATETVRFALDGVEYEIDLSRSNAARLRALLAPYVRAGRRLLRTATRNGRIRYVVPRRVPVAADPRAVRAWARAHRIPVPERGRIPVAVIEMYHAAGH</sequence>
<dbReference type="InterPro" id="IPR042261">
    <property type="entry name" value="Lsr2-like_dimerization"/>
</dbReference>
<dbReference type="HOGENOM" id="CLU_139818_0_0_11"/>
<organism evidence="4 5">
    <name type="scientific">Acidothermus cellulolyticus (strain ATCC 43068 / DSM 8971 / 11B)</name>
    <dbReference type="NCBI Taxonomy" id="351607"/>
    <lineage>
        <taxon>Bacteria</taxon>
        <taxon>Bacillati</taxon>
        <taxon>Actinomycetota</taxon>
        <taxon>Actinomycetes</taxon>
        <taxon>Acidothermales</taxon>
        <taxon>Acidothermaceae</taxon>
        <taxon>Acidothermus</taxon>
    </lineage>
</organism>
<dbReference type="KEGG" id="ace:Acel_0602"/>
<dbReference type="Gene3D" id="4.10.320.10">
    <property type="entry name" value="E3-binding domain"/>
    <property type="match status" value="1"/>
</dbReference>
<evidence type="ECO:0000259" key="2">
    <source>
        <dbReference type="Pfam" id="PF11774"/>
    </source>
</evidence>
<dbReference type="RefSeq" id="WP_011719438.1">
    <property type="nucleotide sequence ID" value="NC_008578.1"/>
</dbReference>
<dbReference type="InterPro" id="IPR055370">
    <property type="entry name" value="Lsr2_DNA-bd"/>
</dbReference>
<evidence type="ECO:0000259" key="3">
    <source>
        <dbReference type="Pfam" id="PF23359"/>
    </source>
</evidence>
<accession>A0LSG5</accession>
<dbReference type="eggNOG" id="ENOG5032RKK">
    <property type="taxonomic scope" value="Bacteria"/>
</dbReference>
<dbReference type="EMBL" id="CP000481">
    <property type="protein sequence ID" value="ABK52375.1"/>
    <property type="molecule type" value="Genomic_DNA"/>
</dbReference>
<evidence type="ECO:0000313" key="5">
    <source>
        <dbReference type="Proteomes" id="UP000008221"/>
    </source>
</evidence>
<protein>
    <submittedName>
        <fullName evidence="4">LSR2-like protein</fullName>
    </submittedName>
</protein>
<reference evidence="4 5" key="1">
    <citation type="journal article" date="2009" name="Genome Res.">
        <title>Complete genome of the cellulolytic thermophile Acidothermus cellulolyticus 11B provides insights into its ecophysiological and evolutionary adaptations.</title>
        <authorList>
            <person name="Barabote R.D."/>
            <person name="Xie G."/>
            <person name="Leu D.H."/>
            <person name="Normand P."/>
            <person name="Necsulea A."/>
            <person name="Daubin V."/>
            <person name="Medigue C."/>
            <person name="Adney W.S."/>
            <person name="Xu X.C."/>
            <person name="Lapidus A."/>
            <person name="Parales R.E."/>
            <person name="Detter C."/>
            <person name="Pujic P."/>
            <person name="Bruce D."/>
            <person name="Lavire C."/>
            <person name="Challacombe J.F."/>
            <person name="Brettin T.S."/>
            <person name="Berry A.M."/>
        </authorList>
    </citation>
    <scope>NUCLEOTIDE SEQUENCE [LARGE SCALE GENOMIC DNA]</scope>
    <source>
        <strain evidence="5">ATCC 43068 / DSM 8971 / 11B</strain>
    </source>
</reference>
<dbReference type="Pfam" id="PF11774">
    <property type="entry name" value="Lsr2"/>
    <property type="match status" value="1"/>
</dbReference>
<dbReference type="GO" id="GO:0003677">
    <property type="term" value="F:DNA binding"/>
    <property type="evidence" value="ECO:0007669"/>
    <property type="project" value="UniProtKB-KW"/>
</dbReference>
<keyword evidence="1" id="KW-0238">DNA-binding</keyword>
<feature type="domain" description="Lsr2 dimerization" evidence="2">
    <location>
        <begin position="1"/>
        <end position="56"/>
    </location>
</feature>
<dbReference type="STRING" id="351607.Acel_0602"/>
<evidence type="ECO:0000313" key="4">
    <source>
        <dbReference type="EMBL" id="ABK52375.1"/>
    </source>
</evidence>
<evidence type="ECO:0000256" key="1">
    <source>
        <dbReference type="ARBA" id="ARBA00023125"/>
    </source>
</evidence>
<dbReference type="Pfam" id="PF23359">
    <property type="entry name" value="Lsr2_DNA-bd"/>
    <property type="match status" value="1"/>
</dbReference>
<dbReference type="GO" id="GO:0016746">
    <property type="term" value="F:acyltransferase activity"/>
    <property type="evidence" value="ECO:0007669"/>
    <property type="project" value="InterPro"/>
</dbReference>
<dbReference type="InterPro" id="IPR024412">
    <property type="entry name" value="Lsr2_dim_dom"/>
</dbReference>
<proteinExistence type="predicted"/>
<gene>
    <name evidence="4" type="ordered locus">Acel_0602</name>
</gene>
<feature type="domain" description="Lsr2 DNA-binding" evidence="3">
    <location>
        <begin position="78"/>
        <end position="112"/>
    </location>
</feature>
<keyword evidence="5" id="KW-1185">Reference proteome</keyword>
<dbReference type="AlphaFoldDB" id="A0LSG5"/>
<dbReference type="Gene3D" id="3.30.60.230">
    <property type="entry name" value="Lsr2, dimerization domain"/>
    <property type="match status" value="1"/>
</dbReference>
<dbReference type="InParanoid" id="A0LSG5"/>
<dbReference type="OrthoDB" id="4113332at2"/>
<name>A0LSG5_ACIC1</name>